<evidence type="ECO:0000313" key="5">
    <source>
        <dbReference type="EMBL" id="KAE9124634.1"/>
    </source>
</evidence>
<evidence type="ECO:0000259" key="1">
    <source>
        <dbReference type="Pfam" id="PF25597"/>
    </source>
</evidence>
<evidence type="ECO:0000313" key="4">
    <source>
        <dbReference type="EMBL" id="KAE9100083.1"/>
    </source>
</evidence>
<dbReference type="EMBL" id="QXGE01001020">
    <property type="protein sequence ID" value="KAE9299173.1"/>
    <property type="molecule type" value="Genomic_DNA"/>
</dbReference>
<dbReference type="Proteomes" id="UP000429523">
    <property type="component" value="Unassembled WGS sequence"/>
</dbReference>
<evidence type="ECO:0000313" key="7">
    <source>
        <dbReference type="EMBL" id="KAE9299173.1"/>
    </source>
</evidence>
<comment type="caution">
    <text evidence="5">The sequence shown here is derived from an EMBL/GenBank/DDBJ whole genome shotgun (WGS) entry which is preliminary data.</text>
</comment>
<evidence type="ECO:0000313" key="6">
    <source>
        <dbReference type="EMBL" id="KAE9205806.1"/>
    </source>
</evidence>
<dbReference type="AlphaFoldDB" id="A0A6A3SW22"/>
<accession>A0A6A3SW22</accession>
<dbReference type="Proteomes" id="UP000441208">
    <property type="component" value="Unassembled WGS sequence"/>
</dbReference>
<proteinExistence type="predicted"/>
<evidence type="ECO:0000313" key="2">
    <source>
        <dbReference type="EMBL" id="KAE8932012.1"/>
    </source>
</evidence>
<organism evidence="5 10">
    <name type="scientific">Phytophthora fragariae</name>
    <dbReference type="NCBI Taxonomy" id="53985"/>
    <lineage>
        <taxon>Eukaryota</taxon>
        <taxon>Sar</taxon>
        <taxon>Stramenopiles</taxon>
        <taxon>Oomycota</taxon>
        <taxon>Peronosporomycetes</taxon>
        <taxon>Peronosporales</taxon>
        <taxon>Peronosporaceae</taxon>
        <taxon>Phytophthora</taxon>
    </lineage>
</organism>
<dbReference type="EMBL" id="QXGC01001312">
    <property type="protein sequence ID" value="KAE9205806.1"/>
    <property type="molecule type" value="Genomic_DNA"/>
</dbReference>
<feature type="domain" description="Retroviral polymerase SH3-like" evidence="1">
    <location>
        <begin position="18"/>
        <end position="50"/>
    </location>
</feature>
<evidence type="ECO:0000313" key="10">
    <source>
        <dbReference type="Proteomes" id="UP000440732"/>
    </source>
</evidence>
<dbReference type="EMBL" id="QXFX01000950">
    <property type="protein sequence ID" value="KAE9100083.1"/>
    <property type="molecule type" value="Genomic_DNA"/>
</dbReference>
<evidence type="ECO:0000313" key="9">
    <source>
        <dbReference type="Proteomes" id="UP000437068"/>
    </source>
</evidence>
<gene>
    <name evidence="7" type="ORF">PF001_g15564</name>
    <name evidence="6" type="ORF">PF004_g17475</name>
    <name evidence="5" type="ORF">PF006_g17151</name>
    <name evidence="3" type="ORF">PF007_g17014</name>
    <name evidence="2" type="ORF">PF009_g17949</name>
    <name evidence="4" type="ORF">PF010_g14941</name>
</gene>
<dbReference type="EMBL" id="QXFZ01001127">
    <property type="protein sequence ID" value="KAE9096406.1"/>
    <property type="molecule type" value="Genomic_DNA"/>
</dbReference>
<evidence type="ECO:0000313" key="3">
    <source>
        <dbReference type="EMBL" id="KAE9096406.1"/>
    </source>
</evidence>
<reference evidence="8 9" key="1">
    <citation type="submission" date="2018-08" db="EMBL/GenBank/DDBJ databases">
        <title>Genomic investigation of the strawberry pathogen Phytophthora fragariae indicates pathogenicity is determined by transcriptional variation in three key races.</title>
        <authorList>
            <person name="Adams T.M."/>
            <person name="Armitage A.D."/>
            <person name="Sobczyk M.K."/>
            <person name="Bates H.J."/>
            <person name="Dunwell J.M."/>
            <person name="Nellist C.F."/>
            <person name="Harrison R.J."/>
        </authorList>
    </citation>
    <scope>NUCLEOTIDE SEQUENCE [LARGE SCALE GENOMIC DNA]</scope>
    <source>
        <strain evidence="7 9">A4</strain>
        <strain evidence="6 12">BC-23</strain>
        <strain evidence="5 10">NOV-5</strain>
        <strain evidence="3 11">NOV-71</strain>
        <strain evidence="2 8">NOV-9</strain>
        <strain evidence="4 13">ONT-3</strain>
    </source>
</reference>
<dbReference type="Proteomes" id="UP000488956">
    <property type="component" value="Unassembled WGS sequence"/>
</dbReference>
<dbReference type="InterPro" id="IPR057670">
    <property type="entry name" value="SH3_retrovirus"/>
</dbReference>
<dbReference type="Proteomes" id="UP000437068">
    <property type="component" value="Unassembled WGS sequence"/>
</dbReference>
<evidence type="ECO:0000313" key="13">
    <source>
        <dbReference type="Proteomes" id="UP000488956"/>
    </source>
</evidence>
<evidence type="ECO:0000313" key="8">
    <source>
        <dbReference type="Proteomes" id="UP000429523"/>
    </source>
</evidence>
<name>A0A6A3SW22_9STRA</name>
<dbReference type="Pfam" id="PF25597">
    <property type="entry name" value="SH3_retrovirus"/>
    <property type="match status" value="1"/>
</dbReference>
<protein>
    <recommendedName>
        <fullName evidence="1">Retroviral polymerase SH3-like domain-containing protein</fullName>
    </recommendedName>
</protein>
<sequence length="65" mass="7456">MSLKAEPTLDHLRVFGSHGYAHIDKVKRTKLEPKGFKCMLLGYAENVKGIAYLTWTLTRSRRHAL</sequence>
<dbReference type="EMBL" id="QXGA01001242">
    <property type="protein sequence ID" value="KAE9124634.1"/>
    <property type="molecule type" value="Genomic_DNA"/>
</dbReference>
<dbReference type="Proteomes" id="UP000476176">
    <property type="component" value="Unassembled WGS sequence"/>
</dbReference>
<dbReference type="Proteomes" id="UP000440732">
    <property type="component" value="Unassembled WGS sequence"/>
</dbReference>
<evidence type="ECO:0000313" key="11">
    <source>
        <dbReference type="Proteomes" id="UP000441208"/>
    </source>
</evidence>
<dbReference type="EMBL" id="QXGF01001168">
    <property type="protein sequence ID" value="KAE8932012.1"/>
    <property type="molecule type" value="Genomic_DNA"/>
</dbReference>
<evidence type="ECO:0000313" key="12">
    <source>
        <dbReference type="Proteomes" id="UP000476176"/>
    </source>
</evidence>